<protein>
    <submittedName>
        <fullName evidence="1">Uncharacterized protein</fullName>
    </submittedName>
</protein>
<proteinExistence type="predicted"/>
<dbReference type="EMBL" id="UFVR01000004">
    <property type="protein sequence ID" value="SUX48514.1"/>
    <property type="molecule type" value="Genomic_DNA"/>
</dbReference>
<dbReference type="AlphaFoldDB" id="A0A381FPZ2"/>
<accession>A0A381FPZ2</accession>
<evidence type="ECO:0000313" key="2">
    <source>
        <dbReference type="Proteomes" id="UP000254282"/>
    </source>
</evidence>
<reference evidence="1 2" key="1">
    <citation type="submission" date="2018-06" db="EMBL/GenBank/DDBJ databases">
        <authorList>
            <consortium name="Pathogen Informatics"/>
            <person name="Doyle S."/>
        </authorList>
    </citation>
    <scope>NUCLEOTIDE SEQUENCE [LARGE SCALE GENOMIC DNA]</scope>
    <source>
        <strain evidence="1 2">NCTC13532</strain>
    </source>
</reference>
<gene>
    <name evidence="1" type="ORF">NCTC13532_04131</name>
</gene>
<dbReference type="Proteomes" id="UP000254282">
    <property type="component" value="Unassembled WGS sequence"/>
</dbReference>
<name>A0A381FPZ2_9FLAO</name>
<organism evidence="1 2">
    <name type="scientific">Chryseobacterium indoltheticum</name>
    <dbReference type="NCBI Taxonomy" id="254"/>
    <lineage>
        <taxon>Bacteria</taxon>
        <taxon>Pseudomonadati</taxon>
        <taxon>Bacteroidota</taxon>
        <taxon>Flavobacteriia</taxon>
        <taxon>Flavobacteriales</taxon>
        <taxon>Weeksellaceae</taxon>
        <taxon>Chryseobacterium group</taxon>
        <taxon>Chryseobacterium</taxon>
    </lineage>
</organism>
<evidence type="ECO:0000313" key="1">
    <source>
        <dbReference type="EMBL" id="SUX48514.1"/>
    </source>
</evidence>
<sequence>MIIKGLVLYQKDEKYIYLNDLHVYYDNLKNLFEHLVLNEIEFLNFSYIAQALAR</sequence>